<dbReference type="InterPro" id="IPR051448">
    <property type="entry name" value="CdaR-like_regulators"/>
</dbReference>
<evidence type="ECO:0000259" key="1">
    <source>
        <dbReference type="Pfam" id="PF13556"/>
    </source>
</evidence>
<dbReference type="PANTHER" id="PTHR33744">
    <property type="entry name" value="CARBOHYDRATE DIACID REGULATOR"/>
    <property type="match status" value="1"/>
</dbReference>
<dbReference type="RefSeq" id="WP_419152206.1">
    <property type="nucleotide sequence ID" value="NZ_JAUSTR010000008.1"/>
</dbReference>
<keyword evidence="2" id="KW-0238">DNA-binding</keyword>
<name>A0ABT9VPR4_9BACI</name>
<reference evidence="2 3" key="1">
    <citation type="submission" date="2023-07" db="EMBL/GenBank/DDBJ databases">
        <title>Genomic Encyclopedia of Type Strains, Phase IV (KMG-IV): sequencing the most valuable type-strain genomes for metagenomic binning, comparative biology and taxonomic classification.</title>
        <authorList>
            <person name="Goeker M."/>
        </authorList>
    </citation>
    <scope>NUCLEOTIDE SEQUENCE [LARGE SCALE GENOMIC DNA]</scope>
    <source>
        <strain evidence="2 3">DSM 19092</strain>
    </source>
</reference>
<dbReference type="EMBL" id="JAUSTR010000008">
    <property type="protein sequence ID" value="MDQ0162968.1"/>
    <property type="molecule type" value="Genomic_DNA"/>
</dbReference>
<gene>
    <name evidence="2" type="ORF">J2S06_002045</name>
</gene>
<feature type="domain" description="PucR C-terminal helix-turn-helix" evidence="1">
    <location>
        <begin position="228"/>
        <end position="283"/>
    </location>
</feature>
<organism evidence="2 3">
    <name type="scientific">Aeribacillus alveayuensis</name>
    <dbReference type="NCBI Taxonomy" id="279215"/>
    <lineage>
        <taxon>Bacteria</taxon>
        <taxon>Bacillati</taxon>
        <taxon>Bacillota</taxon>
        <taxon>Bacilli</taxon>
        <taxon>Bacillales</taxon>
        <taxon>Bacillaceae</taxon>
        <taxon>Aeribacillus</taxon>
    </lineage>
</organism>
<dbReference type="Pfam" id="PF13556">
    <property type="entry name" value="HTH_30"/>
    <property type="match status" value="1"/>
</dbReference>
<protein>
    <submittedName>
        <fullName evidence="2">DNA-binding PucR family transcriptional regulator</fullName>
    </submittedName>
</protein>
<evidence type="ECO:0000313" key="2">
    <source>
        <dbReference type="EMBL" id="MDQ0162968.1"/>
    </source>
</evidence>
<keyword evidence="3" id="KW-1185">Reference proteome</keyword>
<dbReference type="PANTHER" id="PTHR33744:SF15">
    <property type="entry name" value="CARBOHYDRATE DIACID REGULATOR"/>
    <property type="match status" value="1"/>
</dbReference>
<accession>A0ABT9VPR4</accession>
<comment type="caution">
    <text evidence="2">The sequence shown here is derived from an EMBL/GenBank/DDBJ whole genome shotgun (WGS) entry which is preliminary data.</text>
</comment>
<proteinExistence type="predicted"/>
<dbReference type="Proteomes" id="UP001225646">
    <property type="component" value="Unassembled WGS sequence"/>
</dbReference>
<dbReference type="GO" id="GO:0003677">
    <property type="term" value="F:DNA binding"/>
    <property type="evidence" value="ECO:0007669"/>
    <property type="project" value="UniProtKB-KW"/>
</dbReference>
<dbReference type="InterPro" id="IPR025736">
    <property type="entry name" value="PucR_C-HTH_dom"/>
</dbReference>
<sequence length="291" mass="34695">MLEKLALLYKNDLTTNDQEQSNDYLWLQTENGQIFGIHRSRLTEKEEQLLQTLFEPLKRDEDDYYGKWYQYIYKNKLLPESISNVRFYYFYSNRAIEEREIFSEIVSGVISKPSIVWLSSQHGWIVDESPSSTVQIDDLVQLVESVTSDFYIQLKMFIGQLHQVNQSIKNKIQQEIKYIQKFQETLSLKNKVFTFSDVLAFHFVTCDKPFSNEFLSDFLISAFRDHELIQTIKQYIECNLNVTQTAKKMFMHRNSVQYRIDKFIELTGIDIRQFKEAFTVYLLILFDEFQS</sequence>
<evidence type="ECO:0000313" key="3">
    <source>
        <dbReference type="Proteomes" id="UP001225646"/>
    </source>
</evidence>
<dbReference type="InterPro" id="IPR042070">
    <property type="entry name" value="PucR_C-HTH_sf"/>
</dbReference>
<dbReference type="Gene3D" id="1.10.10.2840">
    <property type="entry name" value="PucR C-terminal helix-turn-helix domain"/>
    <property type="match status" value="1"/>
</dbReference>